<dbReference type="PANTHER" id="PTHR44196:SF1">
    <property type="entry name" value="DEHYDROGENASE_REDUCTASE SDR FAMILY MEMBER 7B"/>
    <property type="match status" value="1"/>
</dbReference>
<evidence type="ECO:0000256" key="2">
    <source>
        <dbReference type="ARBA" id="ARBA00023002"/>
    </source>
</evidence>
<gene>
    <name evidence="3" type="ORF">ACJDTP_16900</name>
</gene>
<dbReference type="PROSITE" id="PS00061">
    <property type="entry name" value="ADH_SHORT"/>
    <property type="match status" value="1"/>
</dbReference>
<dbReference type="PRINTS" id="PR00081">
    <property type="entry name" value="GDHRDH"/>
</dbReference>
<dbReference type="CDD" id="cd05233">
    <property type="entry name" value="SDR_c"/>
    <property type="match status" value="1"/>
</dbReference>
<evidence type="ECO:0000313" key="3">
    <source>
        <dbReference type="EMBL" id="MFL0166747.1"/>
    </source>
</evidence>
<protein>
    <submittedName>
        <fullName evidence="3">SDR family NAD(P)-dependent oxidoreductase</fullName>
        <ecNumber evidence="3">1.-.-.-</ecNumber>
    </submittedName>
</protein>
<dbReference type="Pfam" id="PF00106">
    <property type="entry name" value="adh_short"/>
    <property type="match status" value="1"/>
</dbReference>
<dbReference type="Gene3D" id="3.40.50.720">
    <property type="entry name" value="NAD(P)-binding Rossmann-like Domain"/>
    <property type="match status" value="1"/>
</dbReference>
<proteinExistence type="inferred from homology"/>
<dbReference type="InterPro" id="IPR020904">
    <property type="entry name" value="Sc_DH/Rdtase_CS"/>
</dbReference>
<comment type="caution">
    <text evidence="3">The sequence shown here is derived from an EMBL/GenBank/DDBJ whole genome shotgun (WGS) entry which is preliminary data.</text>
</comment>
<dbReference type="RefSeq" id="WP_406761897.1">
    <property type="nucleotide sequence ID" value="NZ_JBJIAB010000023.1"/>
</dbReference>
<reference evidence="3 4" key="1">
    <citation type="submission" date="2024-11" db="EMBL/GenBank/DDBJ databases">
        <authorList>
            <person name="Heng Y.C."/>
            <person name="Lim A.C.H."/>
            <person name="Lee J.K.Y."/>
            <person name="Kittelmann S."/>
        </authorList>
    </citation>
    <scope>NUCLEOTIDE SEQUENCE [LARGE SCALE GENOMIC DNA]</scope>
    <source>
        <strain evidence="3 4">WILCCON 0112</strain>
    </source>
</reference>
<organism evidence="3 4">
    <name type="scientific">Candidatus Clostridium helianthi</name>
    <dbReference type="NCBI Taxonomy" id="3381660"/>
    <lineage>
        <taxon>Bacteria</taxon>
        <taxon>Bacillati</taxon>
        <taxon>Bacillota</taxon>
        <taxon>Clostridia</taxon>
        <taxon>Eubacteriales</taxon>
        <taxon>Clostridiaceae</taxon>
        <taxon>Clostridium</taxon>
    </lineage>
</organism>
<keyword evidence="4" id="KW-1185">Reference proteome</keyword>
<dbReference type="InterPro" id="IPR002347">
    <property type="entry name" value="SDR_fam"/>
</dbReference>
<name>A0ABW8S7Q7_9CLOT</name>
<dbReference type="SUPFAM" id="SSF51735">
    <property type="entry name" value="NAD(P)-binding Rossmann-fold domains"/>
    <property type="match status" value="1"/>
</dbReference>
<accession>A0ABW8S7Q7</accession>
<evidence type="ECO:0000313" key="4">
    <source>
        <dbReference type="Proteomes" id="UP001623600"/>
    </source>
</evidence>
<comment type="similarity">
    <text evidence="1">Belongs to the short-chain dehydrogenases/reductases (SDR) family.</text>
</comment>
<dbReference type="Proteomes" id="UP001623600">
    <property type="component" value="Unassembled WGS sequence"/>
</dbReference>
<dbReference type="PANTHER" id="PTHR44196">
    <property type="entry name" value="DEHYDROGENASE/REDUCTASE SDR FAMILY MEMBER 7B"/>
    <property type="match status" value="1"/>
</dbReference>
<dbReference type="GO" id="GO:0016491">
    <property type="term" value="F:oxidoreductase activity"/>
    <property type="evidence" value="ECO:0007669"/>
    <property type="project" value="UniProtKB-KW"/>
</dbReference>
<keyword evidence="2 3" id="KW-0560">Oxidoreductase</keyword>
<evidence type="ECO:0000256" key="1">
    <source>
        <dbReference type="ARBA" id="ARBA00006484"/>
    </source>
</evidence>
<dbReference type="EC" id="1.-.-.-" evidence="3"/>
<dbReference type="EMBL" id="JBJIAB010000023">
    <property type="protein sequence ID" value="MFL0166747.1"/>
    <property type="molecule type" value="Genomic_DNA"/>
</dbReference>
<sequence length="257" mass="28897">MKIAIITGASSGLGVEFTKAIIAKYQKLDEIWIVARRKERLEKIAQSYPNIKIRVIPIDLSDDTSYDVLNRILIEAKPEIKILINNAGLDINGRFDAMEVGDIINMVNINIKGMTVVNRLCFPYMKKGSFAIITGSVSSFVPVPSQAVYSSSKVYVKFLTRALREEVKEKGINVCLLCPGNIDTEMNIRSEAKMQKTKVSRLPYLDMKKLTVKALQKAESGKSVYTPGTFYKIYRLLGKVFPTSFMMKLTKNFFSAN</sequence>
<dbReference type="InterPro" id="IPR036291">
    <property type="entry name" value="NAD(P)-bd_dom_sf"/>
</dbReference>